<dbReference type="GO" id="GO:0009881">
    <property type="term" value="F:photoreceptor activity"/>
    <property type="evidence" value="ECO:0007669"/>
    <property type="project" value="UniProtKB-KW"/>
</dbReference>
<dbReference type="EMBL" id="JANJYJ010000004">
    <property type="protein sequence ID" value="KAK3218449.1"/>
    <property type="molecule type" value="Genomic_DNA"/>
</dbReference>
<keyword evidence="5" id="KW-0157">Chromophore</keyword>
<name>A0AAE0AJA9_9ROSI</name>
<evidence type="ECO:0000256" key="6">
    <source>
        <dbReference type="ARBA" id="ARBA00023170"/>
    </source>
</evidence>
<keyword evidence="1" id="KW-0600">Photoreceptor protein</keyword>
<dbReference type="InterPro" id="IPR035965">
    <property type="entry name" value="PAS-like_dom_sf"/>
</dbReference>
<dbReference type="GO" id="GO:0005634">
    <property type="term" value="C:nucleus"/>
    <property type="evidence" value="ECO:0007669"/>
    <property type="project" value="TreeGrafter"/>
</dbReference>
<dbReference type="PANTHER" id="PTHR47429:SF8">
    <property type="entry name" value="PHOTOTROPIN-1-LIKE"/>
    <property type="match status" value="1"/>
</dbReference>
<keyword evidence="9" id="KW-1185">Reference proteome</keyword>
<organism evidence="8 9">
    <name type="scientific">Dipteronia sinensis</name>
    <dbReference type="NCBI Taxonomy" id="43782"/>
    <lineage>
        <taxon>Eukaryota</taxon>
        <taxon>Viridiplantae</taxon>
        <taxon>Streptophyta</taxon>
        <taxon>Embryophyta</taxon>
        <taxon>Tracheophyta</taxon>
        <taxon>Spermatophyta</taxon>
        <taxon>Magnoliopsida</taxon>
        <taxon>eudicotyledons</taxon>
        <taxon>Gunneridae</taxon>
        <taxon>Pentapetalae</taxon>
        <taxon>rosids</taxon>
        <taxon>malvids</taxon>
        <taxon>Sapindales</taxon>
        <taxon>Sapindaceae</taxon>
        <taxon>Hippocastanoideae</taxon>
        <taxon>Acereae</taxon>
        <taxon>Dipteronia</taxon>
    </lineage>
</organism>
<dbReference type="Proteomes" id="UP001281410">
    <property type="component" value="Unassembled WGS sequence"/>
</dbReference>
<evidence type="ECO:0000256" key="5">
    <source>
        <dbReference type="ARBA" id="ARBA00022991"/>
    </source>
</evidence>
<dbReference type="Gene3D" id="3.30.450.20">
    <property type="entry name" value="PAS domain"/>
    <property type="match status" value="1"/>
</dbReference>
<evidence type="ECO:0000256" key="2">
    <source>
        <dbReference type="ARBA" id="ARBA00022606"/>
    </source>
</evidence>
<comment type="caution">
    <text evidence="8">The sequence shown here is derived from an EMBL/GenBank/DDBJ whole genome shotgun (WGS) entry which is preliminary data.</text>
</comment>
<proteinExistence type="predicted"/>
<reference evidence="8" key="1">
    <citation type="journal article" date="2023" name="Plant J.">
        <title>Genome sequences and population genomics provide insights into the demographic history, inbreeding, and mutation load of two 'living fossil' tree species of Dipteronia.</title>
        <authorList>
            <person name="Feng Y."/>
            <person name="Comes H.P."/>
            <person name="Chen J."/>
            <person name="Zhu S."/>
            <person name="Lu R."/>
            <person name="Zhang X."/>
            <person name="Li P."/>
            <person name="Qiu J."/>
            <person name="Olsen K.M."/>
            <person name="Qiu Y."/>
        </authorList>
    </citation>
    <scope>NUCLEOTIDE SEQUENCE</scope>
    <source>
        <strain evidence="8">NBL</strain>
    </source>
</reference>
<sequence length="88" mass="9864">MMPHQTFSNLNEIGHNSLLDIIPTETNTNEVAKIRDAVKNGSSYCGRLLDYKKDGTPFWNLLTITPVKDDHGKAIIFTGLVHSSFDFL</sequence>
<feature type="domain" description="PAS" evidence="7">
    <location>
        <begin position="13"/>
        <end position="81"/>
    </location>
</feature>
<evidence type="ECO:0000313" key="9">
    <source>
        <dbReference type="Proteomes" id="UP001281410"/>
    </source>
</evidence>
<evidence type="ECO:0000313" key="8">
    <source>
        <dbReference type="EMBL" id="KAK3218449.1"/>
    </source>
</evidence>
<evidence type="ECO:0000256" key="1">
    <source>
        <dbReference type="ARBA" id="ARBA00022543"/>
    </source>
</evidence>
<evidence type="ECO:0000259" key="7">
    <source>
        <dbReference type="Pfam" id="PF13426"/>
    </source>
</evidence>
<dbReference type="Pfam" id="PF13426">
    <property type="entry name" value="PAS_9"/>
    <property type="match status" value="1"/>
</dbReference>
<keyword evidence="3" id="KW-0285">Flavoprotein</keyword>
<dbReference type="SUPFAM" id="SSF55785">
    <property type="entry name" value="PYP-like sensor domain (PAS domain)"/>
    <property type="match status" value="1"/>
</dbReference>
<keyword evidence="4" id="KW-0288">FMN</keyword>
<dbReference type="AlphaFoldDB" id="A0AAE0AJA9"/>
<accession>A0AAE0AJA9</accession>
<gene>
    <name evidence="8" type="ORF">Dsin_012419</name>
</gene>
<keyword evidence="2" id="KW-0716">Sensory transduction</keyword>
<dbReference type="PANTHER" id="PTHR47429">
    <property type="entry name" value="PROTEIN TWIN LOV 1"/>
    <property type="match status" value="1"/>
</dbReference>
<evidence type="ECO:0000256" key="4">
    <source>
        <dbReference type="ARBA" id="ARBA00022643"/>
    </source>
</evidence>
<protein>
    <recommendedName>
        <fullName evidence="7">PAS domain-containing protein</fullName>
    </recommendedName>
</protein>
<evidence type="ECO:0000256" key="3">
    <source>
        <dbReference type="ARBA" id="ARBA00022630"/>
    </source>
</evidence>
<keyword evidence="6" id="KW-0675">Receptor</keyword>
<dbReference type="InterPro" id="IPR000014">
    <property type="entry name" value="PAS"/>
</dbReference>